<dbReference type="CDD" id="cd02947">
    <property type="entry name" value="TRX_family"/>
    <property type="match status" value="1"/>
</dbReference>
<dbReference type="RefSeq" id="WP_323732840.1">
    <property type="nucleotide sequence ID" value="NZ_CP110820.1"/>
</dbReference>
<keyword evidence="3" id="KW-0249">Electron transport</keyword>
<protein>
    <recommendedName>
        <fullName evidence="7 8">Thioredoxin</fullName>
    </recommendedName>
</protein>
<evidence type="ECO:0000256" key="6">
    <source>
        <dbReference type="ARBA" id="ARBA00025303"/>
    </source>
</evidence>
<keyword evidence="2" id="KW-0813">Transport</keyword>
<dbReference type="PROSITE" id="PS00194">
    <property type="entry name" value="THIOREDOXIN_1"/>
    <property type="match status" value="1"/>
</dbReference>
<dbReference type="InterPro" id="IPR036249">
    <property type="entry name" value="Thioredoxin-like_sf"/>
</dbReference>
<dbReference type="InterPro" id="IPR013766">
    <property type="entry name" value="Thioredoxin_domain"/>
</dbReference>
<keyword evidence="11" id="KW-1185">Reference proteome</keyword>
<dbReference type="InterPro" id="IPR017937">
    <property type="entry name" value="Thioredoxin_CS"/>
</dbReference>
<dbReference type="SUPFAM" id="SSF52833">
    <property type="entry name" value="Thioredoxin-like"/>
    <property type="match status" value="1"/>
</dbReference>
<dbReference type="Proteomes" id="UP001327219">
    <property type="component" value="Chromosome"/>
</dbReference>
<dbReference type="Pfam" id="PF00085">
    <property type="entry name" value="Thioredoxin"/>
    <property type="match status" value="1"/>
</dbReference>
<evidence type="ECO:0000256" key="7">
    <source>
        <dbReference type="NCBIfam" id="TIGR01068"/>
    </source>
</evidence>
<dbReference type="Gene3D" id="3.40.30.10">
    <property type="entry name" value="Glutaredoxin"/>
    <property type="match status" value="1"/>
</dbReference>
<evidence type="ECO:0000256" key="1">
    <source>
        <dbReference type="ARBA" id="ARBA00008987"/>
    </source>
</evidence>
<dbReference type="EMBL" id="CP110820">
    <property type="protein sequence ID" value="WPX97281.1"/>
    <property type="molecule type" value="Genomic_DNA"/>
</dbReference>
<comment type="similarity">
    <text evidence="1 8">Belongs to the thioredoxin family.</text>
</comment>
<keyword evidence="4" id="KW-1015">Disulfide bond</keyword>
<feature type="domain" description="Thioredoxin" evidence="9">
    <location>
        <begin position="1"/>
        <end position="106"/>
    </location>
</feature>
<gene>
    <name evidence="10" type="ORF">Bandiella_01429</name>
</gene>
<sequence>MTLSVSDKTFAAEVERYAGTVLVDFWAEWCGPCKQLSPIIDAVAQELDDKVKVMKMDIDENPETPSKFGIRSIPTLMLFKNGKHIDTKVGSSPKAAILDWIESHNS</sequence>
<dbReference type="PANTHER" id="PTHR45663:SF11">
    <property type="entry name" value="GEO12009P1"/>
    <property type="match status" value="1"/>
</dbReference>
<proteinExistence type="inferred from homology"/>
<accession>A0ABZ0UMC1</accession>
<dbReference type="NCBIfam" id="TIGR01068">
    <property type="entry name" value="thioredoxin"/>
    <property type="match status" value="1"/>
</dbReference>
<evidence type="ECO:0000256" key="2">
    <source>
        <dbReference type="ARBA" id="ARBA00022448"/>
    </source>
</evidence>
<keyword evidence="5" id="KW-0676">Redox-active center</keyword>
<dbReference type="InterPro" id="IPR005746">
    <property type="entry name" value="Thioredoxin"/>
</dbReference>
<evidence type="ECO:0000256" key="4">
    <source>
        <dbReference type="ARBA" id="ARBA00023157"/>
    </source>
</evidence>
<reference evidence="10 11" key="1">
    <citation type="submission" date="2022-11" db="EMBL/GenBank/DDBJ databases">
        <title>Host association and intracellularity evolved multiple times independently in the Rickettsiales.</title>
        <authorList>
            <person name="Castelli M."/>
            <person name="Nardi T."/>
            <person name="Gammuto L."/>
            <person name="Bellinzona G."/>
            <person name="Sabaneyeva E."/>
            <person name="Potekhin A."/>
            <person name="Serra V."/>
            <person name="Petroni G."/>
            <person name="Sassera D."/>
        </authorList>
    </citation>
    <scope>NUCLEOTIDE SEQUENCE [LARGE SCALE GENOMIC DNA]</scope>
    <source>
        <strain evidence="10 11">NDG2</strain>
    </source>
</reference>
<dbReference type="PIRSF" id="PIRSF000077">
    <property type="entry name" value="Thioredoxin"/>
    <property type="match status" value="1"/>
</dbReference>
<evidence type="ECO:0000256" key="5">
    <source>
        <dbReference type="ARBA" id="ARBA00023284"/>
    </source>
</evidence>
<comment type="function">
    <text evidence="6">Component of the thioredoxin-thioredoxin reductase system. Participates in various redox reactions through the reversible oxidation of its active center dithiol to a disulfide and catalyzes dithiol-disulfide exchange reactions.</text>
</comment>
<evidence type="ECO:0000313" key="10">
    <source>
        <dbReference type="EMBL" id="WPX97281.1"/>
    </source>
</evidence>
<evidence type="ECO:0000256" key="3">
    <source>
        <dbReference type="ARBA" id="ARBA00022982"/>
    </source>
</evidence>
<dbReference type="PROSITE" id="PS51352">
    <property type="entry name" value="THIOREDOXIN_2"/>
    <property type="match status" value="1"/>
</dbReference>
<evidence type="ECO:0000256" key="8">
    <source>
        <dbReference type="PIRNR" id="PIRNR000077"/>
    </source>
</evidence>
<evidence type="ECO:0000259" key="9">
    <source>
        <dbReference type="PROSITE" id="PS51352"/>
    </source>
</evidence>
<dbReference type="PRINTS" id="PR00421">
    <property type="entry name" value="THIOREDOXIN"/>
</dbReference>
<dbReference type="PANTHER" id="PTHR45663">
    <property type="entry name" value="GEO12009P1"/>
    <property type="match status" value="1"/>
</dbReference>
<organism evidence="10 11">
    <name type="scientific">Candidatus Bandiella euplotis</name>
    <dbReference type="NCBI Taxonomy" id="1664265"/>
    <lineage>
        <taxon>Bacteria</taxon>
        <taxon>Pseudomonadati</taxon>
        <taxon>Pseudomonadota</taxon>
        <taxon>Alphaproteobacteria</taxon>
        <taxon>Rickettsiales</taxon>
        <taxon>Candidatus Midichloriaceae</taxon>
        <taxon>Candidatus Bandiella</taxon>
    </lineage>
</organism>
<evidence type="ECO:0000313" key="11">
    <source>
        <dbReference type="Proteomes" id="UP001327219"/>
    </source>
</evidence>
<name>A0ABZ0UMC1_9RICK</name>